<feature type="region of interest" description="Disordered" evidence="1">
    <location>
        <begin position="359"/>
        <end position="425"/>
    </location>
</feature>
<gene>
    <name evidence="2" type="ORF">BCR35DRAFT_334608</name>
</gene>
<dbReference type="Proteomes" id="UP000193467">
    <property type="component" value="Unassembled WGS sequence"/>
</dbReference>
<proteinExistence type="predicted"/>
<evidence type="ECO:0000256" key="1">
    <source>
        <dbReference type="SAM" id="MobiDB-lite"/>
    </source>
</evidence>
<sequence length="460" mass="50329">MPDSRKLNTPPSEAGSYATESLFSSSTATTTARSSPEPEGAVRLLVDGRRVPGFPLLDGSVVTFDDHLTPEDSDKAWYDVLKPHTTIISHMREPMSVPLLHLDELQLHISNGPNFSTERPMSSDTKLSLYANFVNPREIKTLRQVSDYLIKRHEVTINKPILDMATVSINGQTYRMSVLGDVLLGRRPELGAYLHRSCRLDEELRNGEVISMAFSAGNVKSCRSRSEEAGGPRRPTDIRRTRPKCLSKSEPFVLIARSAEGGKTEFTAYTLDEVDREPGADLDLATLDVDGAKYRMQELFETVKGKRAELAEKLDLDLNSPVSTIMATKAQGFSNGSDLHLAHLDLVPVERPWSSLDFSEPEASIEDSTPSPPSQNVKTESLNPAADFNSTETSYSTGEAVHDPTVTVHGDSAHSVSPSAWDDLPPLEDVEDELYASPQGQTSKLVLGVLRRGLGTAAGE</sequence>
<evidence type="ECO:0000313" key="2">
    <source>
        <dbReference type="EMBL" id="ORY65630.1"/>
    </source>
</evidence>
<dbReference type="InParanoid" id="A0A1Y2E257"/>
<accession>A0A1Y2E257</accession>
<feature type="region of interest" description="Disordered" evidence="1">
    <location>
        <begin position="1"/>
        <end position="39"/>
    </location>
</feature>
<organism evidence="2 3">
    <name type="scientific">Leucosporidium creatinivorum</name>
    <dbReference type="NCBI Taxonomy" id="106004"/>
    <lineage>
        <taxon>Eukaryota</taxon>
        <taxon>Fungi</taxon>
        <taxon>Dikarya</taxon>
        <taxon>Basidiomycota</taxon>
        <taxon>Pucciniomycotina</taxon>
        <taxon>Microbotryomycetes</taxon>
        <taxon>Leucosporidiales</taxon>
        <taxon>Leucosporidium</taxon>
    </lineage>
</organism>
<reference evidence="2 3" key="1">
    <citation type="submission" date="2016-07" db="EMBL/GenBank/DDBJ databases">
        <title>Pervasive Adenine N6-methylation of Active Genes in Fungi.</title>
        <authorList>
            <consortium name="DOE Joint Genome Institute"/>
            <person name="Mondo S.J."/>
            <person name="Dannebaum R.O."/>
            <person name="Kuo R.C."/>
            <person name="Labutti K."/>
            <person name="Haridas S."/>
            <person name="Kuo A."/>
            <person name="Salamov A."/>
            <person name="Ahrendt S.R."/>
            <person name="Lipzen A."/>
            <person name="Sullivan W."/>
            <person name="Andreopoulos W.B."/>
            <person name="Clum A."/>
            <person name="Lindquist E."/>
            <person name="Daum C."/>
            <person name="Ramamoorthy G.K."/>
            <person name="Gryganskyi A."/>
            <person name="Culley D."/>
            <person name="Magnuson J.K."/>
            <person name="James T.Y."/>
            <person name="O'Malley M.A."/>
            <person name="Stajich J.E."/>
            <person name="Spatafora J.W."/>
            <person name="Visel A."/>
            <person name="Grigoriev I.V."/>
        </authorList>
    </citation>
    <scope>NUCLEOTIDE SEQUENCE [LARGE SCALE GENOMIC DNA]</scope>
    <source>
        <strain evidence="2 3">62-1032</strain>
    </source>
</reference>
<dbReference type="EMBL" id="MCGR01000064">
    <property type="protein sequence ID" value="ORY65630.1"/>
    <property type="molecule type" value="Genomic_DNA"/>
</dbReference>
<evidence type="ECO:0000313" key="3">
    <source>
        <dbReference type="Proteomes" id="UP000193467"/>
    </source>
</evidence>
<protein>
    <submittedName>
        <fullName evidence="2">Uncharacterized protein</fullName>
    </submittedName>
</protein>
<keyword evidence="3" id="KW-1185">Reference proteome</keyword>
<feature type="compositionally biased region" description="Polar residues" evidence="1">
    <location>
        <begin position="366"/>
        <end position="397"/>
    </location>
</feature>
<comment type="caution">
    <text evidence="2">The sequence shown here is derived from an EMBL/GenBank/DDBJ whole genome shotgun (WGS) entry which is preliminary data.</text>
</comment>
<dbReference type="AlphaFoldDB" id="A0A1Y2E257"/>
<feature type="compositionally biased region" description="Low complexity" evidence="1">
    <location>
        <begin position="18"/>
        <end position="35"/>
    </location>
</feature>
<name>A0A1Y2E257_9BASI</name>